<organism evidence="2 3">
    <name type="scientific">Stagnimonas aquatica</name>
    <dbReference type="NCBI Taxonomy" id="2689987"/>
    <lineage>
        <taxon>Bacteria</taxon>
        <taxon>Pseudomonadati</taxon>
        <taxon>Pseudomonadota</taxon>
        <taxon>Gammaproteobacteria</taxon>
        <taxon>Nevskiales</taxon>
        <taxon>Nevskiaceae</taxon>
        <taxon>Stagnimonas</taxon>
    </lineage>
</organism>
<dbReference type="InParanoid" id="A0A3N0V4S6"/>
<dbReference type="EMBL" id="RJVO01000007">
    <property type="protein sequence ID" value="ROH87769.1"/>
    <property type="molecule type" value="Genomic_DNA"/>
</dbReference>
<dbReference type="Gene3D" id="2.40.10.220">
    <property type="entry name" value="predicted glycosyltransferase like domains"/>
    <property type="match status" value="1"/>
</dbReference>
<gene>
    <name evidence="2" type="ORF">ED208_13720</name>
</gene>
<dbReference type="AlphaFoldDB" id="A0A3N0V4S6"/>
<dbReference type="RefSeq" id="WP_123212493.1">
    <property type="nucleotide sequence ID" value="NZ_RJVO01000007.1"/>
</dbReference>
<proteinExistence type="predicted"/>
<dbReference type="Pfam" id="PF07238">
    <property type="entry name" value="PilZ"/>
    <property type="match status" value="1"/>
</dbReference>
<accession>A0A3N0V4S6</accession>
<dbReference type="Proteomes" id="UP000282106">
    <property type="component" value="Unassembled WGS sequence"/>
</dbReference>
<dbReference type="SUPFAM" id="SSF141371">
    <property type="entry name" value="PilZ domain-like"/>
    <property type="match status" value="1"/>
</dbReference>
<keyword evidence="3" id="KW-1185">Reference proteome</keyword>
<dbReference type="FunCoup" id="A0A3N0V4S6">
    <property type="interactions" value="14"/>
</dbReference>
<evidence type="ECO:0000259" key="1">
    <source>
        <dbReference type="Pfam" id="PF07238"/>
    </source>
</evidence>
<name>A0A3N0V4S6_9GAMM</name>
<dbReference type="InterPro" id="IPR009875">
    <property type="entry name" value="PilZ_domain"/>
</dbReference>
<comment type="caution">
    <text evidence="2">The sequence shown here is derived from an EMBL/GenBank/DDBJ whole genome shotgun (WGS) entry which is preliminary data.</text>
</comment>
<dbReference type="GO" id="GO:0035438">
    <property type="term" value="F:cyclic-di-GMP binding"/>
    <property type="evidence" value="ECO:0007669"/>
    <property type="project" value="InterPro"/>
</dbReference>
<feature type="domain" description="PilZ" evidence="1">
    <location>
        <begin position="127"/>
        <end position="230"/>
    </location>
</feature>
<reference evidence="2 3" key="1">
    <citation type="submission" date="2018-10" db="EMBL/GenBank/DDBJ databases">
        <authorList>
            <person name="Chen W.-M."/>
        </authorList>
    </citation>
    <scope>NUCLEOTIDE SEQUENCE [LARGE SCALE GENOMIC DNA]</scope>
    <source>
        <strain evidence="2 3">THS-13</strain>
    </source>
</reference>
<protein>
    <recommendedName>
        <fullName evidence="1">PilZ domain-containing protein</fullName>
    </recommendedName>
</protein>
<evidence type="ECO:0000313" key="2">
    <source>
        <dbReference type="EMBL" id="ROH87769.1"/>
    </source>
</evidence>
<sequence length="250" mass="27205">MSLAANTAGANAIGTLNPAPTARWLEGPSELAPLLLRAGELRPLLAVGAAGGGARNSLLLQVDLIEQMLLIDPPQPPLLEPLPSRLALSTRIDGGALDFAADLVGHCQFESEPALRLHWPSRARYLQRRSAYRLDVPRDIPAPAVRFETESLRFTGTLVDLSRQGAGALVPSSAPVREGSLLQCSLRIAELEIHAEVEVRSRLNRLDRARMGLRFARLSAVSAERLSAAVARLERLQLRRAAERRTRLGF</sequence>
<evidence type="ECO:0000313" key="3">
    <source>
        <dbReference type="Proteomes" id="UP000282106"/>
    </source>
</evidence>